<dbReference type="RefSeq" id="WP_277567267.1">
    <property type="nucleotide sequence ID" value="NZ_JAPDHZ010000004.1"/>
</dbReference>
<protein>
    <submittedName>
        <fullName evidence="1">Aspartate/glutamate racemase family protein</fullName>
    </submittedName>
</protein>
<dbReference type="InterPro" id="IPR026286">
    <property type="entry name" value="MaiA/AMDase"/>
</dbReference>
<dbReference type="Proteomes" id="UP001153387">
    <property type="component" value="Unassembled WGS sequence"/>
</dbReference>
<keyword evidence="2" id="KW-1185">Reference proteome</keyword>
<evidence type="ECO:0000313" key="1">
    <source>
        <dbReference type="EMBL" id="MDG0793494.1"/>
    </source>
</evidence>
<dbReference type="Gene3D" id="3.40.50.12500">
    <property type="match status" value="1"/>
</dbReference>
<proteinExistence type="predicted"/>
<dbReference type="SUPFAM" id="SSF51569">
    <property type="entry name" value="Aldolase"/>
    <property type="match status" value="1"/>
</dbReference>
<comment type="caution">
    <text evidence="1">The sequence shown here is derived from an EMBL/GenBank/DDBJ whole genome shotgun (WGS) entry which is preliminary data.</text>
</comment>
<evidence type="ECO:0000313" key="2">
    <source>
        <dbReference type="Proteomes" id="UP001153387"/>
    </source>
</evidence>
<dbReference type="AlphaFoldDB" id="A0A9X4KLA7"/>
<accession>A0A9X4KLA7</accession>
<sequence>MRTDGLASAVSLAPRGKRIGMLTPSSNTVLEPVTSAILMGVTGVTVHYSRLRVTQIALSEDAGAQFAAAPMLAAARMLADALVDVIVWNGTAGSWLGLDYDRELCAMIAAETGVPATTSALALADAYAAFGVRRIGLVTPYTADVNEAIAANYALAGLTCPVKLGCGLRMNEQFACVEPEAVEEMIRIAAASPETDAVAVVCTNMDGARLAAKAERAYGKPILDSVATTAWQALALTGMPQPKLTDQWGRVFAVPCEKGERGE</sequence>
<dbReference type="InterPro" id="IPR053714">
    <property type="entry name" value="Iso_Racemase_Enz_sf"/>
</dbReference>
<gene>
    <name evidence="1" type="ORF">OMP38_23650</name>
</gene>
<reference evidence="1 2" key="1">
    <citation type="submission" date="2022-10" db="EMBL/GenBank/DDBJ databases">
        <title>Comparative genomic analysis of Cohnella hashimotonis sp. nov., isolated from the International Space Station.</title>
        <authorList>
            <person name="Simpson A."/>
            <person name="Venkateswaran K."/>
        </authorList>
    </citation>
    <scope>NUCLEOTIDE SEQUENCE [LARGE SCALE GENOMIC DNA]</scope>
    <source>
        <strain evidence="1 2">DSM 18997</strain>
    </source>
</reference>
<organism evidence="1 2">
    <name type="scientific">Cohnella ginsengisoli</name>
    <dbReference type="NCBI Taxonomy" id="425004"/>
    <lineage>
        <taxon>Bacteria</taxon>
        <taxon>Bacillati</taxon>
        <taxon>Bacillota</taxon>
        <taxon>Bacilli</taxon>
        <taxon>Bacillales</taxon>
        <taxon>Paenibacillaceae</taxon>
        <taxon>Cohnella</taxon>
    </lineage>
</organism>
<dbReference type="PANTHER" id="PTHR40267:SF1">
    <property type="entry name" value="BLR3294 PROTEIN"/>
    <property type="match status" value="1"/>
</dbReference>
<name>A0A9X4KLA7_9BACL</name>
<dbReference type="PIRSF" id="PIRSF015736">
    <property type="entry name" value="MI"/>
    <property type="match status" value="1"/>
</dbReference>
<dbReference type="Pfam" id="PF17645">
    <property type="entry name" value="Amdase"/>
    <property type="match status" value="1"/>
</dbReference>
<dbReference type="PANTHER" id="PTHR40267">
    <property type="entry name" value="BLR3294 PROTEIN"/>
    <property type="match status" value="1"/>
</dbReference>
<dbReference type="EMBL" id="JAPDHZ010000004">
    <property type="protein sequence ID" value="MDG0793494.1"/>
    <property type="molecule type" value="Genomic_DNA"/>
</dbReference>